<comment type="caution">
    <text evidence="9">The sequence shown here is derived from an EMBL/GenBank/DDBJ whole genome shotgun (WGS) entry which is preliminary data.</text>
</comment>
<evidence type="ECO:0000313" key="9">
    <source>
        <dbReference type="EMBL" id="KAF9700533.1"/>
    </source>
</evidence>
<keyword evidence="5" id="KW-0256">Endoplasmic reticulum</keyword>
<accession>A0A8H7JDQ3</accession>
<feature type="transmembrane region" description="Helical" evidence="8">
    <location>
        <begin position="112"/>
        <end position="137"/>
    </location>
</feature>
<gene>
    <name evidence="9" type="ORF">EKO04_001984</name>
</gene>
<evidence type="ECO:0000256" key="3">
    <source>
        <dbReference type="ARBA" id="ARBA00022502"/>
    </source>
</evidence>
<evidence type="ECO:0000313" key="10">
    <source>
        <dbReference type="Proteomes" id="UP000651452"/>
    </source>
</evidence>
<reference evidence="9" key="1">
    <citation type="submission" date="2018-12" db="EMBL/GenBank/DDBJ databases">
        <authorList>
            <person name="Syme R.A."/>
            <person name="Farfan-Caceres L."/>
            <person name="Lichtenzveig J."/>
        </authorList>
    </citation>
    <scope>NUCLEOTIDE SEQUENCE</scope>
    <source>
        <strain evidence="9">Al4</strain>
    </source>
</reference>
<keyword evidence="10" id="KW-1185">Reference proteome</keyword>
<keyword evidence="6 8" id="KW-1133">Transmembrane helix</keyword>
<feature type="transmembrane region" description="Helical" evidence="8">
    <location>
        <begin position="178"/>
        <end position="200"/>
    </location>
</feature>
<comment type="pathway">
    <text evidence="2">Glycolipid biosynthesis; glycosylphosphatidylinositol-anchor biosynthesis.</text>
</comment>
<proteinExistence type="predicted"/>
<dbReference type="UniPathway" id="UPA00196"/>
<protein>
    <recommendedName>
        <fullName evidence="11">Glycosylphosphatidylinositol anchor biosynthesis protein 11</fullName>
    </recommendedName>
</protein>
<dbReference type="EMBL" id="RZGK01000003">
    <property type="protein sequence ID" value="KAF9700533.1"/>
    <property type="molecule type" value="Genomic_DNA"/>
</dbReference>
<keyword evidence="3" id="KW-0337">GPI-anchor biosynthesis</keyword>
<reference evidence="9" key="2">
    <citation type="submission" date="2020-09" db="EMBL/GenBank/DDBJ databases">
        <title>Reference genome assembly for Australian Ascochyta lentis isolate Al4.</title>
        <authorList>
            <person name="Lee R.C."/>
            <person name="Farfan-Caceres L.M."/>
            <person name="Debler J.W."/>
            <person name="Williams A.H."/>
            <person name="Henares B.M."/>
        </authorList>
    </citation>
    <scope>NUCLEOTIDE SEQUENCE</scope>
    <source>
        <strain evidence="9">Al4</strain>
    </source>
</reference>
<sequence>MASATGIPAAPAPKAPAMPVEPLNTDAARIYTHIHPILVLSLYAYKFSDLVVDPVPALLSTLLPLAVLQIAFVAVCLPPTSGTSTTQIRKQKLGEKKKVAPSKIEKGINGTIVPAFLSLLLTTLVSKPLLTAILVLFGAPVTTHHTHTLLAGAHIAVLSTLPLVYVHGVSGETWREAVALLLPIDEVYGGMIGTVLGAWLGAVPIPLDWDREWQKWPVTIVTGAYIGYAVGKLLGGTLLKGKKIMFE</sequence>
<evidence type="ECO:0000256" key="1">
    <source>
        <dbReference type="ARBA" id="ARBA00004477"/>
    </source>
</evidence>
<dbReference type="Proteomes" id="UP000651452">
    <property type="component" value="Unassembled WGS sequence"/>
</dbReference>
<feature type="transmembrane region" description="Helical" evidence="8">
    <location>
        <begin position="57"/>
        <end position="77"/>
    </location>
</feature>
<dbReference type="OrthoDB" id="17366at2759"/>
<keyword evidence="4 8" id="KW-0812">Transmembrane</keyword>
<dbReference type="GO" id="GO:0005789">
    <property type="term" value="C:endoplasmic reticulum membrane"/>
    <property type="evidence" value="ECO:0007669"/>
    <property type="project" value="UniProtKB-SubCell"/>
</dbReference>
<evidence type="ECO:0000256" key="8">
    <source>
        <dbReference type="SAM" id="Phobius"/>
    </source>
</evidence>
<evidence type="ECO:0000256" key="7">
    <source>
        <dbReference type="ARBA" id="ARBA00023136"/>
    </source>
</evidence>
<name>A0A8H7JDQ3_9PLEO</name>
<keyword evidence="7 8" id="KW-0472">Membrane</keyword>
<dbReference type="InterPro" id="IPR009580">
    <property type="entry name" value="GPI_biosynthesis_protein_Pig-F"/>
</dbReference>
<dbReference type="GO" id="GO:0006506">
    <property type="term" value="P:GPI anchor biosynthetic process"/>
    <property type="evidence" value="ECO:0007669"/>
    <property type="project" value="UniProtKB-UniPathway"/>
</dbReference>
<dbReference type="AlphaFoldDB" id="A0A8H7JDQ3"/>
<organism evidence="9 10">
    <name type="scientific">Ascochyta lentis</name>
    <dbReference type="NCBI Taxonomy" id="205686"/>
    <lineage>
        <taxon>Eukaryota</taxon>
        <taxon>Fungi</taxon>
        <taxon>Dikarya</taxon>
        <taxon>Ascomycota</taxon>
        <taxon>Pezizomycotina</taxon>
        <taxon>Dothideomycetes</taxon>
        <taxon>Pleosporomycetidae</taxon>
        <taxon>Pleosporales</taxon>
        <taxon>Pleosporineae</taxon>
        <taxon>Didymellaceae</taxon>
        <taxon>Ascochyta</taxon>
    </lineage>
</organism>
<feature type="transmembrane region" description="Helical" evidence="8">
    <location>
        <begin position="149"/>
        <end position="166"/>
    </location>
</feature>
<comment type="subcellular location">
    <subcellularLocation>
        <location evidence="1">Endoplasmic reticulum membrane</location>
        <topology evidence="1">Multi-pass membrane protein</topology>
    </subcellularLocation>
</comment>
<evidence type="ECO:0008006" key="11">
    <source>
        <dbReference type="Google" id="ProtNLM"/>
    </source>
</evidence>
<evidence type="ECO:0000256" key="5">
    <source>
        <dbReference type="ARBA" id="ARBA00022824"/>
    </source>
</evidence>
<feature type="transmembrane region" description="Helical" evidence="8">
    <location>
        <begin position="220"/>
        <end position="239"/>
    </location>
</feature>
<dbReference type="Pfam" id="PF06699">
    <property type="entry name" value="PIG-F"/>
    <property type="match status" value="1"/>
</dbReference>
<evidence type="ECO:0000256" key="6">
    <source>
        <dbReference type="ARBA" id="ARBA00022989"/>
    </source>
</evidence>
<evidence type="ECO:0000256" key="4">
    <source>
        <dbReference type="ARBA" id="ARBA00022692"/>
    </source>
</evidence>
<evidence type="ECO:0000256" key="2">
    <source>
        <dbReference type="ARBA" id="ARBA00004687"/>
    </source>
</evidence>